<evidence type="ECO:0000256" key="6">
    <source>
        <dbReference type="ARBA" id="ARBA00023316"/>
    </source>
</evidence>
<dbReference type="PRINTS" id="PR00725">
    <property type="entry name" value="DADACBPTASE1"/>
</dbReference>
<evidence type="ECO:0000259" key="10">
    <source>
        <dbReference type="Pfam" id="PF00768"/>
    </source>
</evidence>
<dbReference type="SUPFAM" id="SSF56601">
    <property type="entry name" value="beta-lactamase/transpeptidase-like"/>
    <property type="match status" value="1"/>
</dbReference>
<keyword evidence="5" id="KW-0573">Peptidoglycan synthesis</keyword>
<reference evidence="11 12" key="1">
    <citation type="journal article" date="2017" name="Int. J. Syst. Evol. Microbiol.">
        <title>Jeotgalibaca porci sp. nov. and Jeotgalibaca arthritidis sp. nov., isolated from pigs, and emended description of the genus Jeotgalibaca.</title>
        <authorList>
            <person name="Zamora L."/>
            <person name="Perez-Sancho M."/>
            <person name="Dominguez L."/>
            <person name="Fernandez-Garayzabal J.F."/>
            <person name="Vela A.I."/>
        </authorList>
    </citation>
    <scope>NUCLEOTIDE SEQUENCE [LARGE SCALE GENOMIC DNA]</scope>
    <source>
        <strain evidence="11 12">CCUG 69148</strain>
    </source>
</reference>
<dbReference type="PANTHER" id="PTHR21581:SF6">
    <property type="entry name" value="TRAFFICKING PROTEIN PARTICLE COMPLEX SUBUNIT 12"/>
    <property type="match status" value="1"/>
</dbReference>
<accession>A0A6G7WGI0</accession>
<evidence type="ECO:0000256" key="1">
    <source>
        <dbReference type="ARBA" id="ARBA00007164"/>
    </source>
</evidence>
<keyword evidence="2" id="KW-0732">Signal</keyword>
<evidence type="ECO:0000256" key="7">
    <source>
        <dbReference type="PIRSR" id="PIRSR618044-1"/>
    </source>
</evidence>
<dbReference type="GO" id="GO:0071555">
    <property type="term" value="P:cell wall organization"/>
    <property type="evidence" value="ECO:0007669"/>
    <property type="project" value="UniProtKB-KW"/>
</dbReference>
<feature type="binding site" evidence="8">
    <location>
        <position position="278"/>
    </location>
    <ligand>
        <name>substrate</name>
    </ligand>
</feature>
<dbReference type="Proteomes" id="UP000501830">
    <property type="component" value="Chromosome"/>
</dbReference>
<sequence>MGRTSKRKRKKRQSRFIRNTILSLAAISAYSLYNHSELVGFVNKTTVVEKATEIVPLVPEIIVPKAEASRIDFTKVKSPNVILIDYQTGETVAEKGSTERIFPASLTKIMTVLVALDHVVDFNQKVKMEEAYFEGLYEARASITGFVEDEVTTVGELLYGAILPSGADACLALAYLIAGSEAEFVTLMNEKAAELGLSHTHYTNATGLHDVKNVSSVADIATLTYRALQNPVFYEIFTTLQHEVAPTNINEEGFLMNSTVFNSLLKYPELIGTVIGGKTGFTEQAGLCLASIGQVDGKKYLLITAGAEAIPDFPIDQDRHIEEPIHIQDAENIYRQLMEETNHVSDH</sequence>
<evidence type="ECO:0000313" key="12">
    <source>
        <dbReference type="Proteomes" id="UP000501830"/>
    </source>
</evidence>
<dbReference type="Gene3D" id="3.40.710.10">
    <property type="entry name" value="DD-peptidase/beta-lactamase superfamily"/>
    <property type="match status" value="1"/>
</dbReference>
<gene>
    <name evidence="11" type="ORF">G7058_04570</name>
</gene>
<protein>
    <submittedName>
        <fullName evidence="11">D-alanyl-D-alanine carboxypeptidase</fullName>
    </submittedName>
</protein>
<evidence type="ECO:0000256" key="2">
    <source>
        <dbReference type="ARBA" id="ARBA00022729"/>
    </source>
</evidence>
<evidence type="ECO:0000313" key="11">
    <source>
        <dbReference type="EMBL" id="QIK51395.1"/>
    </source>
</evidence>
<dbReference type="EMBL" id="CP049889">
    <property type="protein sequence ID" value="QIK51395.1"/>
    <property type="molecule type" value="Genomic_DNA"/>
</dbReference>
<feature type="active site" evidence="7">
    <location>
        <position position="165"/>
    </location>
</feature>
<keyword evidence="3" id="KW-0378">Hydrolase</keyword>
<dbReference type="GO" id="GO:0009002">
    <property type="term" value="F:serine-type D-Ala-D-Ala carboxypeptidase activity"/>
    <property type="evidence" value="ECO:0007669"/>
    <property type="project" value="InterPro"/>
</dbReference>
<dbReference type="GO" id="GO:0006508">
    <property type="term" value="P:proteolysis"/>
    <property type="evidence" value="ECO:0007669"/>
    <property type="project" value="InterPro"/>
</dbReference>
<keyword evidence="11" id="KW-0645">Protease</keyword>
<dbReference type="GO" id="GO:0009252">
    <property type="term" value="P:peptidoglycan biosynthetic process"/>
    <property type="evidence" value="ECO:0007669"/>
    <property type="project" value="UniProtKB-KW"/>
</dbReference>
<keyword evidence="12" id="KW-1185">Reference proteome</keyword>
<dbReference type="GeneID" id="94552541"/>
<keyword evidence="11" id="KW-0121">Carboxypeptidase</keyword>
<dbReference type="PANTHER" id="PTHR21581">
    <property type="entry name" value="D-ALANYL-D-ALANINE CARBOXYPEPTIDASE"/>
    <property type="match status" value="1"/>
</dbReference>
<dbReference type="GO" id="GO:0008360">
    <property type="term" value="P:regulation of cell shape"/>
    <property type="evidence" value="ECO:0007669"/>
    <property type="project" value="UniProtKB-KW"/>
</dbReference>
<keyword evidence="4" id="KW-0133">Cell shape</keyword>
<comment type="similarity">
    <text evidence="1 9">Belongs to the peptidase S11 family.</text>
</comment>
<keyword evidence="6" id="KW-0961">Cell wall biogenesis/degradation</keyword>
<dbReference type="InterPro" id="IPR018044">
    <property type="entry name" value="Peptidase_S11"/>
</dbReference>
<dbReference type="AlphaFoldDB" id="A0A6G7WGI0"/>
<feature type="active site" description="Acyl-ester intermediate" evidence="7">
    <location>
        <position position="105"/>
    </location>
</feature>
<organism evidence="11 12">
    <name type="scientific">Jeotgalibaca porci</name>
    <dbReference type="NCBI Taxonomy" id="1868793"/>
    <lineage>
        <taxon>Bacteria</taxon>
        <taxon>Bacillati</taxon>
        <taxon>Bacillota</taxon>
        <taxon>Bacilli</taxon>
        <taxon>Lactobacillales</taxon>
        <taxon>Carnobacteriaceae</taxon>
        <taxon>Jeotgalibaca</taxon>
    </lineage>
</organism>
<dbReference type="Pfam" id="PF00768">
    <property type="entry name" value="Peptidase_S11"/>
    <property type="match status" value="1"/>
</dbReference>
<feature type="active site" description="Proton acceptor" evidence="7">
    <location>
        <position position="108"/>
    </location>
</feature>
<evidence type="ECO:0000256" key="5">
    <source>
        <dbReference type="ARBA" id="ARBA00022984"/>
    </source>
</evidence>
<evidence type="ECO:0000256" key="4">
    <source>
        <dbReference type="ARBA" id="ARBA00022960"/>
    </source>
</evidence>
<dbReference type="KEGG" id="jpo:G7058_04570"/>
<evidence type="ECO:0000256" key="9">
    <source>
        <dbReference type="RuleBase" id="RU004016"/>
    </source>
</evidence>
<feature type="domain" description="Peptidase S11 D-alanyl-D-alanine carboxypeptidase A N-terminal" evidence="10">
    <location>
        <begin position="75"/>
        <end position="305"/>
    </location>
</feature>
<proteinExistence type="inferred from homology"/>
<dbReference type="RefSeq" id="WP_166062450.1">
    <property type="nucleotide sequence ID" value="NZ_CP049889.1"/>
</dbReference>
<dbReference type="InterPro" id="IPR001967">
    <property type="entry name" value="Peptidase_S11_N"/>
</dbReference>
<evidence type="ECO:0000256" key="8">
    <source>
        <dbReference type="PIRSR" id="PIRSR618044-2"/>
    </source>
</evidence>
<dbReference type="InterPro" id="IPR012338">
    <property type="entry name" value="Beta-lactam/transpept-like"/>
</dbReference>
<name>A0A6G7WGI0_9LACT</name>
<evidence type="ECO:0000256" key="3">
    <source>
        <dbReference type="ARBA" id="ARBA00022801"/>
    </source>
</evidence>